<dbReference type="Pfam" id="PF00300">
    <property type="entry name" value="His_Phos_1"/>
    <property type="match status" value="1"/>
</dbReference>
<accession>A0A395JM52</accession>
<protein>
    <submittedName>
        <fullName evidence="2">Phosphoglycerate mutase</fullName>
    </submittedName>
</protein>
<dbReference type="SMART" id="SM00855">
    <property type="entry name" value="PGAM"/>
    <property type="match status" value="1"/>
</dbReference>
<dbReference type="EMBL" id="QNRT01000005">
    <property type="protein sequence ID" value="RBP48860.1"/>
    <property type="molecule type" value="Genomic_DNA"/>
</dbReference>
<dbReference type="GO" id="GO:0045820">
    <property type="term" value="P:negative regulation of glycolytic process"/>
    <property type="evidence" value="ECO:0007669"/>
    <property type="project" value="TreeGrafter"/>
</dbReference>
<dbReference type="OrthoDB" id="9781415at2"/>
<dbReference type="AlphaFoldDB" id="A0A395JM52"/>
<name>A0A395JM52_9GAMM</name>
<dbReference type="InterPro" id="IPR051695">
    <property type="entry name" value="Phosphoglycerate_Mutase"/>
</dbReference>
<proteinExistence type="predicted"/>
<evidence type="ECO:0000313" key="3">
    <source>
        <dbReference type="Proteomes" id="UP000253083"/>
    </source>
</evidence>
<dbReference type="FunCoup" id="A0A395JM52">
    <property type="interactions" value="559"/>
</dbReference>
<gene>
    <name evidence="2" type="ORF">DFR28_105199</name>
</gene>
<dbReference type="PANTHER" id="PTHR46517:SF1">
    <property type="entry name" value="FRUCTOSE-2,6-BISPHOSPHATASE TIGAR"/>
    <property type="match status" value="1"/>
</dbReference>
<dbReference type="Gene3D" id="3.40.50.1240">
    <property type="entry name" value="Phosphoglycerate mutase-like"/>
    <property type="match status" value="1"/>
</dbReference>
<reference evidence="2 3" key="1">
    <citation type="submission" date="2018-06" db="EMBL/GenBank/DDBJ databases">
        <title>Genomic Encyclopedia of Type Strains, Phase IV (KMG-IV): sequencing the most valuable type-strain genomes for metagenomic binning, comparative biology and taxonomic classification.</title>
        <authorList>
            <person name="Goeker M."/>
        </authorList>
    </citation>
    <scope>NUCLEOTIDE SEQUENCE [LARGE SCALE GENOMIC DNA]</scope>
    <source>
        <strain evidence="2 3">DSM 24032</strain>
    </source>
</reference>
<organism evidence="2 3">
    <name type="scientific">Arenicella xantha</name>
    <dbReference type="NCBI Taxonomy" id="644221"/>
    <lineage>
        <taxon>Bacteria</taxon>
        <taxon>Pseudomonadati</taxon>
        <taxon>Pseudomonadota</taxon>
        <taxon>Gammaproteobacteria</taxon>
        <taxon>Arenicellales</taxon>
        <taxon>Arenicellaceae</taxon>
        <taxon>Arenicella</taxon>
    </lineage>
</organism>
<dbReference type="InterPro" id="IPR001345">
    <property type="entry name" value="PG/BPGM_mutase_AS"/>
</dbReference>
<dbReference type="RefSeq" id="WP_113955452.1">
    <property type="nucleotide sequence ID" value="NZ_QNRT01000005.1"/>
</dbReference>
<dbReference type="GO" id="GO:0004331">
    <property type="term" value="F:fructose-2,6-bisphosphate 2-phosphatase activity"/>
    <property type="evidence" value="ECO:0007669"/>
    <property type="project" value="TreeGrafter"/>
</dbReference>
<dbReference type="InterPro" id="IPR029033">
    <property type="entry name" value="His_PPase_superfam"/>
</dbReference>
<evidence type="ECO:0000256" key="1">
    <source>
        <dbReference type="ARBA" id="ARBA00022801"/>
    </source>
</evidence>
<dbReference type="GO" id="GO:0043456">
    <property type="term" value="P:regulation of pentose-phosphate shunt"/>
    <property type="evidence" value="ECO:0007669"/>
    <property type="project" value="TreeGrafter"/>
</dbReference>
<dbReference type="PROSITE" id="PS00175">
    <property type="entry name" value="PG_MUTASE"/>
    <property type="match status" value="1"/>
</dbReference>
<dbReference type="Proteomes" id="UP000253083">
    <property type="component" value="Unassembled WGS sequence"/>
</dbReference>
<dbReference type="PANTHER" id="PTHR46517">
    <property type="entry name" value="FRUCTOSE-2,6-BISPHOSPHATASE TIGAR"/>
    <property type="match status" value="1"/>
</dbReference>
<sequence length="202" mass="22338">MKLYIARHGQTFDNAARILQQPNSPLSELGQTQARLLAERLREVPISHILCSDYLRTVQTAEPIANATGANLTLTPLLRERNFGELRGRSYDELELDPFSPSYEPPEGESWEHFFARVALAWQSVTEHANQTDGALLVMTHGFVCRALCQNHLNIPPTLASNADVQNTSLTIVEGRQPWQVSTLNCANHLIADVAASLSAPV</sequence>
<evidence type="ECO:0000313" key="2">
    <source>
        <dbReference type="EMBL" id="RBP48860.1"/>
    </source>
</evidence>
<dbReference type="InterPro" id="IPR013078">
    <property type="entry name" value="His_Pase_superF_clade-1"/>
</dbReference>
<comment type="caution">
    <text evidence="2">The sequence shown here is derived from an EMBL/GenBank/DDBJ whole genome shotgun (WGS) entry which is preliminary data.</text>
</comment>
<dbReference type="GO" id="GO:0005829">
    <property type="term" value="C:cytosol"/>
    <property type="evidence" value="ECO:0007669"/>
    <property type="project" value="TreeGrafter"/>
</dbReference>
<keyword evidence="3" id="KW-1185">Reference proteome</keyword>
<dbReference type="CDD" id="cd07067">
    <property type="entry name" value="HP_PGM_like"/>
    <property type="match status" value="1"/>
</dbReference>
<keyword evidence="1" id="KW-0378">Hydrolase</keyword>
<dbReference type="InParanoid" id="A0A395JM52"/>
<dbReference type="SUPFAM" id="SSF53254">
    <property type="entry name" value="Phosphoglycerate mutase-like"/>
    <property type="match status" value="1"/>
</dbReference>